<evidence type="ECO:0000256" key="1">
    <source>
        <dbReference type="SAM" id="MobiDB-lite"/>
    </source>
</evidence>
<comment type="caution">
    <text evidence="2">The sequence shown here is derived from an EMBL/GenBank/DDBJ whole genome shotgun (WGS) entry which is preliminary data.</text>
</comment>
<feature type="compositionally biased region" description="Polar residues" evidence="1">
    <location>
        <begin position="55"/>
        <end position="64"/>
    </location>
</feature>
<dbReference type="EMBL" id="JAAMPC010000002">
    <property type="protein sequence ID" value="KAG2328335.1"/>
    <property type="molecule type" value="Genomic_DNA"/>
</dbReference>
<accession>A0A8X7WGE0</accession>
<evidence type="ECO:0000313" key="2">
    <source>
        <dbReference type="EMBL" id="KAG2328335.1"/>
    </source>
</evidence>
<protein>
    <submittedName>
        <fullName evidence="2">Uncharacterized protein</fullName>
    </submittedName>
</protein>
<feature type="compositionally biased region" description="Basic and acidic residues" evidence="1">
    <location>
        <begin position="74"/>
        <end position="83"/>
    </location>
</feature>
<feature type="region of interest" description="Disordered" evidence="1">
    <location>
        <begin position="1"/>
        <end position="40"/>
    </location>
</feature>
<name>A0A8X7WGE0_BRACI</name>
<feature type="region of interest" description="Disordered" evidence="1">
    <location>
        <begin position="55"/>
        <end position="89"/>
    </location>
</feature>
<dbReference type="Proteomes" id="UP000886595">
    <property type="component" value="Unassembled WGS sequence"/>
</dbReference>
<reference evidence="2 3" key="1">
    <citation type="submission" date="2020-02" db="EMBL/GenBank/DDBJ databases">
        <authorList>
            <person name="Ma Q."/>
            <person name="Huang Y."/>
            <person name="Song X."/>
            <person name="Pei D."/>
        </authorList>
    </citation>
    <scope>NUCLEOTIDE SEQUENCE [LARGE SCALE GENOMIC DNA]</scope>
    <source>
        <strain evidence="2">Sxm20200214</strain>
        <tissue evidence="2">Leaf</tissue>
    </source>
</reference>
<organism evidence="2 3">
    <name type="scientific">Brassica carinata</name>
    <name type="common">Ethiopian mustard</name>
    <name type="synonym">Abyssinian cabbage</name>
    <dbReference type="NCBI Taxonomy" id="52824"/>
    <lineage>
        <taxon>Eukaryota</taxon>
        <taxon>Viridiplantae</taxon>
        <taxon>Streptophyta</taxon>
        <taxon>Embryophyta</taxon>
        <taxon>Tracheophyta</taxon>
        <taxon>Spermatophyta</taxon>
        <taxon>Magnoliopsida</taxon>
        <taxon>eudicotyledons</taxon>
        <taxon>Gunneridae</taxon>
        <taxon>Pentapetalae</taxon>
        <taxon>rosids</taxon>
        <taxon>malvids</taxon>
        <taxon>Brassicales</taxon>
        <taxon>Brassicaceae</taxon>
        <taxon>Brassiceae</taxon>
        <taxon>Brassica</taxon>
    </lineage>
</organism>
<dbReference type="AlphaFoldDB" id="A0A8X7WGE0"/>
<proteinExistence type="predicted"/>
<gene>
    <name evidence="2" type="ORF">Bca52824_011063</name>
</gene>
<sequence length="122" mass="14736">MRDRDEDGRCSEPSRLHHRSLSRDRERDRHRDIQEHRDERVKELAERVEMRRCNVNNMQSQLSSRRVRQVVSEPSHKEEEKPSAGEPLQHVRVTKMEVCSHSVRVAKIPWLFCNEMRNRLKE</sequence>
<keyword evidence="3" id="KW-1185">Reference proteome</keyword>
<evidence type="ECO:0000313" key="3">
    <source>
        <dbReference type="Proteomes" id="UP000886595"/>
    </source>
</evidence>